<organism evidence="7 8">
    <name type="scientific">Methanimicrococcus blatticola</name>
    <dbReference type="NCBI Taxonomy" id="91560"/>
    <lineage>
        <taxon>Archaea</taxon>
        <taxon>Methanobacteriati</taxon>
        <taxon>Methanobacteriota</taxon>
        <taxon>Stenosarchaea group</taxon>
        <taxon>Methanomicrobia</taxon>
        <taxon>Methanosarcinales</taxon>
        <taxon>Methanosarcinaceae</taxon>
        <taxon>Methanimicrococcus</taxon>
    </lineage>
</organism>
<keyword evidence="4 6" id="KW-1133">Transmembrane helix</keyword>
<dbReference type="EMBL" id="SNYS01000007">
    <property type="protein sequence ID" value="TDQ69391.1"/>
    <property type="molecule type" value="Genomic_DNA"/>
</dbReference>
<name>A0A484F493_9EURY</name>
<evidence type="ECO:0000256" key="4">
    <source>
        <dbReference type="ARBA" id="ARBA00022989"/>
    </source>
</evidence>
<sequence length="362" mass="40187">MVDYKKFFIISLAISLISAVAIIFLTTDADTIESLKQIRLEYIVAALLLQVLSYVLTARKTKFLLRSLGYQIRTRHALENVLTGILLASLTPSSVGGEPVRILLLRKNSKVPVGKATAVIFMERFLDAFFIFLCLIPSMFVLRSFLASEEGKGIWGIDTLLMIGIAVLFVLLAVLIYAIIRPEFAKKLCRKILIFAEKKAPAKYKPKINKWIVVSENEIDLFQSSFKRFVSVGKLNLIVAVVYTVLYWAVHFSVLWLILLGLNVHPDLQLMFATQIVLSIIMVIPATPGASGITEIAAYTLYSLFIPSSLVGVTVIAWRAITYYVNIAAGSLASLKVIRKYGINAFGSSNGEMEILDPNNNT</sequence>
<feature type="transmembrane region" description="Helical" evidence="6">
    <location>
        <begin position="159"/>
        <end position="180"/>
    </location>
</feature>
<keyword evidence="8" id="KW-1185">Reference proteome</keyword>
<dbReference type="PANTHER" id="PTHR37693:SF1">
    <property type="entry name" value="INTEGRAL MEMBRANE PROTEIN"/>
    <property type="match status" value="1"/>
</dbReference>
<reference evidence="7 8" key="1">
    <citation type="submission" date="2019-03" db="EMBL/GenBank/DDBJ databases">
        <title>Genomic Encyclopedia of Type Strains, Phase IV (KMG-IV): sequencing the most valuable type-strain genomes for metagenomic binning, comparative biology and taxonomic classification.</title>
        <authorList>
            <person name="Goeker M."/>
        </authorList>
    </citation>
    <scope>NUCLEOTIDE SEQUENCE [LARGE SCALE GENOMIC DNA]</scope>
    <source>
        <strain evidence="7 8">DSM 13328</strain>
    </source>
</reference>
<feature type="transmembrane region" description="Helical" evidence="6">
    <location>
        <begin position="268"/>
        <end position="287"/>
    </location>
</feature>
<evidence type="ECO:0000256" key="6">
    <source>
        <dbReference type="SAM" id="Phobius"/>
    </source>
</evidence>
<dbReference type="PANTHER" id="PTHR37693">
    <property type="entry name" value="PHOSPHATIDYLGLYCEROL LYSYLTRANSFERASE"/>
    <property type="match status" value="1"/>
</dbReference>
<dbReference type="GO" id="GO:0005886">
    <property type="term" value="C:plasma membrane"/>
    <property type="evidence" value="ECO:0007669"/>
    <property type="project" value="UniProtKB-SubCell"/>
</dbReference>
<keyword evidence="2" id="KW-1003">Cell membrane</keyword>
<keyword evidence="5 6" id="KW-0472">Membrane</keyword>
<dbReference type="RefSeq" id="WP_133517186.1">
    <property type="nucleotide sequence ID" value="NZ_JAHDUW010000002.1"/>
</dbReference>
<evidence type="ECO:0000256" key="2">
    <source>
        <dbReference type="ARBA" id="ARBA00022475"/>
    </source>
</evidence>
<feature type="transmembrane region" description="Helical" evidence="6">
    <location>
        <begin position="125"/>
        <end position="147"/>
    </location>
</feature>
<dbReference type="InterPro" id="IPR022791">
    <property type="entry name" value="L-PG_synthase/AglD"/>
</dbReference>
<proteinExistence type="predicted"/>
<dbReference type="NCBIfam" id="TIGR00374">
    <property type="entry name" value="flippase-like domain"/>
    <property type="match status" value="1"/>
</dbReference>
<dbReference type="Pfam" id="PF03706">
    <property type="entry name" value="LPG_synthase_TM"/>
    <property type="match status" value="1"/>
</dbReference>
<evidence type="ECO:0000256" key="5">
    <source>
        <dbReference type="ARBA" id="ARBA00023136"/>
    </source>
</evidence>
<evidence type="ECO:0000256" key="1">
    <source>
        <dbReference type="ARBA" id="ARBA00004651"/>
    </source>
</evidence>
<evidence type="ECO:0000313" key="7">
    <source>
        <dbReference type="EMBL" id="TDQ69391.1"/>
    </source>
</evidence>
<comment type="caution">
    <text evidence="7">The sequence shown here is derived from an EMBL/GenBank/DDBJ whole genome shotgun (WGS) entry which is preliminary data.</text>
</comment>
<dbReference type="OrthoDB" id="15513at2157"/>
<feature type="transmembrane region" description="Helical" evidence="6">
    <location>
        <begin position="237"/>
        <end position="262"/>
    </location>
</feature>
<dbReference type="Proteomes" id="UP000294855">
    <property type="component" value="Unassembled WGS sequence"/>
</dbReference>
<evidence type="ECO:0008006" key="9">
    <source>
        <dbReference type="Google" id="ProtNLM"/>
    </source>
</evidence>
<evidence type="ECO:0000256" key="3">
    <source>
        <dbReference type="ARBA" id="ARBA00022692"/>
    </source>
</evidence>
<evidence type="ECO:0000313" key="8">
    <source>
        <dbReference type="Proteomes" id="UP000294855"/>
    </source>
</evidence>
<protein>
    <recommendedName>
        <fullName evidence="9">Lysylphosphatidylglycerol synthase-like protein</fullName>
    </recommendedName>
</protein>
<comment type="subcellular location">
    <subcellularLocation>
        <location evidence="1">Cell membrane</location>
        <topology evidence="1">Multi-pass membrane protein</topology>
    </subcellularLocation>
</comment>
<keyword evidence="3 6" id="KW-0812">Transmembrane</keyword>
<feature type="transmembrane region" description="Helical" evidence="6">
    <location>
        <begin position="7"/>
        <end position="26"/>
    </location>
</feature>
<dbReference type="AlphaFoldDB" id="A0A484F493"/>
<feature type="transmembrane region" description="Helical" evidence="6">
    <location>
        <begin position="299"/>
        <end position="321"/>
    </location>
</feature>
<feature type="transmembrane region" description="Helical" evidence="6">
    <location>
        <begin position="38"/>
        <end position="57"/>
    </location>
</feature>
<gene>
    <name evidence="7" type="ORF">C7391_0716</name>
</gene>
<accession>A0A484F493</accession>